<name>A0A2W1N952_PAEXE</name>
<feature type="transmembrane region" description="Helical" evidence="9">
    <location>
        <begin position="308"/>
        <end position="327"/>
    </location>
</feature>
<dbReference type="Proteomes" id="UP000214746">
    <property type="component" value="Unassembled WGS sequence"/>
</dbReference>
<evidence type="ECO:0000256" key="9">
    <source>
        <dbReference type="SAM" id="Phobius"/>
    </source>
</evidence>
<feature type="transmembrane region" description="Helical" evidence="9">
    <location>
        <begin position="115"/>
        <end position="134"/>
    </location>
</feature>
<evidence type="ECO:0000256" key="4">
    <source>
        <dbReference type="ARBA" id="ARBA00022519"/>
    </source>
</evidence>
<keyword evidence="3" id="KW-1003">Cell membrane</keyword>
<dbReference type="InterPro" id="IPR007272">
    <property type="entry name" value="Sulf_transp_TsuA/YedE"/>
</dbReference>
<dbReference type="OrthoDB" id="9794165at2"/>
<evidence type="ECO:0000256" key="6">
    <source>
        <dbReference type="ARBA" id="ARBA00022989"/>
    </source>
</evidence>
<dbReference type="AlphaFoldDB" id="A0A2W1N952"/>
<evidence type="ECO:0000313" key="10">
    <source>
        <dbReference type="EMBL" id="PZE19671.1"/>
    </source>
</evidence>
<evidence type="ECO:0000256" key="1">
    <source>
        <dbReference type="ARBA" id="ARBA00004429"/>
    </source>
</evidence>
<organism evidence="10 11">
    <name type="scientific">Paenibacillus xerothermodurans</name>
    <dbReference type="NCBI Taxonomy" id="1977292"/>
    <lineage>
        <taxon>Bacteria</taxon>
        <taxon>Bacillati</taxon>
        <taxon>Bacillota</taxon>
        <taxon>Bacilli</taxon>
        <taxon>Bacillales</taxon>
        <taxon>Paenibacillaceae</taxon>
        <taxon>Paenibacillus</taxon>
    </lineage>
</organism>
<dbReference type="PANTHER" id="PTHR30574:SF1">
    <property type="entry name" value="SULPHUR TRANSPORT DOMAIN-CONTAINING PROTEIN"/>
    <property type="match status" value="1"/>
</dbReference>
<comment type="similarity">
    <text evidence="8">Belongs to the TsuA/YedE (TC 9.B.102) family.</text>
</comment>
<dbReference type="Pfam" id="PF04143">
    <property type="entry name" value="Sulf_transp"/>
    <property type="match status" value="1"/>
</dbReference>
<evidence type="ECO:0000256" key="2">
    <source>
        <dbReference type="ARBA" id="ARBA00022448"/>
    </source>
</evidence>
<keyword evidence="4" id="KW-0997">Cell inner membrane</keyword>
<keyword evidence="2" id="KW-0813">Transport</keyword>
<keyword evidence="5 9" id="KW-0812">Transmembrane</keyword>
<evidence type="ECO:0000313" key="11">
    <source>
        <dbReference type="Proteomes" id="UP000214746"/>
    </source>
</evidence>
<evidence type="ECO:0000256" key="7">
    <source>
        <dbReference type="ARBA" id="ARBA00023136"/>
    </source>
</evidence>
<comment type="subcellular location">
    <subcellularLocation>
        <location evidence="1">Cell inner membrane</location>
        <topology evidence="1">Multi-pass membrane protein</topology>
    </subcellularLocation>
</comment>
<feature type="transmembrane region" description="Helical" evidence="9">
    <location>
        <begin position="51"/>
        <end position="70"/>
    </location>
</feature>
<feature type="transmembrane region" description="Helical" evidence="9">
    <location>
        <begin position="190"/>
        <end position="214"/>
    </location>
</feature>
<feature type="transmembrane region" description="Helical" evidence="9">
    <location>
        <begin position="155"/>
        <end position="178"/>
    </location>
</feature>
<evidence type="ECO:0000256" key="5">
    <source>
        <dbReference type="ARBA" id="ARBA00022692"/>
    </source>
</evidence>
<dbReference type="PANTHER" id="PTHR30574">
    <property type="entry name" value="INNER MEMBRANE PROTEIN YEDE"/>
    <property type="match status" value="1"/>
</dbReference>
<feature type="transmembrane region" description="Helical" evidence="9">
    <location>
        <begin position="91"/>
        <end position="109"/>
    </location>
</feature>
<feature type="transmembrane region" description="Helical" evidence="9">
    <location>
        <begin position="235"/>
        <end position="259"/>
    </location>
</feature>
<feature type="transmembrane region" description="Helical" evidence="9">
    <location>
        <begin position="339"/>
        <end position="360"/>
    </location>
</feature>
<feature type="transmembrane region" description="Helical" evidence="9">
    <location>
        <begin position="26"/>
        <end position="45"/>
    </location>
</feature>
<feature type="transmembrane region" description="Helical" evidence="9">
    <location>
        <begin position="366"/>
        <end position="387"/>
    </location>
</feature>
<keyword evidence="7 9" id="KW-0472">Membrane</keyword>
<keyword evidence="11" id="KW-1185">Reference proteome</keyword>
<protein>
    <submittedName>
        <fullName evidence="10">YeeE/YedE family protein</fullName>
    </submittedName>
</protein>
<evidence type="ECO:0000256" key="8">
    <source>
        <dbReference type="ARBA" id="ARBA00035655"/>
    </source>
</evidence>
<dbReference type="EMBL" id="NHRJ02000014">
    <property type="protein sequence ID" value="PZE19671.1"/>
    <property type="molecule type" value="Genomic_DNA"/>
</dbReference>
<dbReference type="RefSeq" id="WP_089201218.1">
    <property type="nucleotide sequence ID" value="NZ_NHRJ02000014.1"/>
</dbReference>
<comment type="caution">
    <text evidence="10">The sequence shown here is derived from an EMBL/GenBank/DDBJ whole genome shotgun (WGS) entry which is preliminary data.</text>
</comment>
<reference evidence="10" key="1">
    <citation type="submission" date="2018-06" db="EMBL/GenBank/DDBJ databases">
        <title>Paenibacillus xerothermodurans sp. nov. an extremely dry heat resistant spore forming bacterium isolated from the soil of Cape Canaveral, Florida.</title>
        <authorList>
            <person name="Seuylemezian A."/>
            <person name="Kaur N."/>
            <person name="Patil P."/>
            <person name="Patil P."/>
            <person name="Mayilraj S."/>
            <person name="Vaishampayan P."/>
        </authorList>
    </citation>
    <scope>NUCLEOTIDE SEQUENCE [LARGE SCALE GENOMIC DNA]</scope>
    <source>
        <strain evidence="10">ATCC 27380</strain>
    </source>
</reference>
<evidence type="ECO:0000256" key="3">
    <source>
        <dbReference type="ARBA" id="ARBA00022475"/>
    </source>
</evidence>
<proteinExistence type="inferred from homology"/>
<dbReference type="GO" id="GO:0005886">
    <property type="term" value="C:plasma membrane"/>
    <property type="evidence" value="ECO:0007669"/>
    <property type="project" value="UniProtKB-SubCell"/>
</dbReference>
<sequence length="407" mass="43166">MSASGANAVQLDSALKVKKTTMNRPITIVTLMLFILGFFFLADTVSYTQGTLYLIAGVLGLALYHAHYGFTSSFRSFLLEGRGVGIRSQMIMFMLANLLFLPQLVGLFGQQVTGYVSPVGLSVLIGAFIFGIGMQMGDGCASGTLYHIGGGDSRGVITLLGFVAGSVIGSADFTWWMGTPNIGPVSFVNSFGAFGGLLFNVLLMAIVFAVTLYVEKRRTGSIQSLRFEWKGWKTLLTGPWPLMIGGIVLALGNGIVLYLSGKPWGVTSAFALWGAKVSQALGIQVTDWGFWQTPANAAALNNSIIQDVTSVMDIGVMLGALLALGLSGKAARFIRRVPLRMVVGLLIGGIMMGYGARISFGCNIGAYFGGIASFSLHGWAWMVAAMLGSIIGVKLRPICAFDGGNKE</sequence>
<keyword evidence="6 9" id="KW-1133">Transmembrane helix</keyword>
<accession>A0A2W1N952</accession>
<gene>
    <name evidence="10" type="ORF">CBW46_017190</name>
</gene>